<dbReference type="Pfam" id="PF00378">
    <property type="entry name" value="ECH_1"/>
    <property type="match status" value="1"/>
</dbReference>
<evidence type="ECO:0000256" key="1">
    <source>
        <dbReference type="ARBA" id="ARBA00023026"/>
    </source>
</evidence>
<keyword evidence="1" id="KW-0843">Virulence</keyword>
<dbReference type="PANTHER" id="PTHR43459:SF1">
    <property type="entry name" value="EG:BACN32G11.4 PROTEIN"/>
    <property type="match status" value="1"/>
</dbReference>
<evidence type="ECO:0008006" key="4">
    <source>
        <dbReference type="Google" id="ProtNLM"/>
    </source>
</evidence>
<sequence>MTHAPEQPADEPSGVLCEIKEYRSGHNVATVTLGDPKSKLNLMSSRLFDELTQHCRTLSKDSRLRAVVLTGHPNSKKPAFVGGAEMEEVRSLSTAEEAGAYVTKVHNACAAVRDLPVPVIARVHGLAIGAGIQLMASCDLRIASKLSKFAMPEAKVGLPSAIETALLPSLIGWGSTRRLLYLAEVLSADQARDWGLVEQVVQDKAELDSTVDEWVGRIVDMPPENMRRQKKLVALWERSTVQDGILAGVETMKETFVDGGKETQAYMRKFLHKSEK</sequence>
<dbReference type="CDD" id="cd06558">
    <property type="entry name" value="crotonase-like"/>
    <property type="match status" value="1"/>
</dbReference>
<keyword evidence="3" id="KW-1185">Reference proteome</keyword>
<name>A0A6A6F5A3_9PEZI</name>
<evidence type="ECO:0000313" key="2">
    <source>
        <dbReference type="EMBL" id="KAF2208410.1"/>
    </source>
</evidence>
<dbReference type="SUPFAM" id="SSF52096">
    <property type="entry name" value="ClpP/crotonase"/>
    <property type="match status" value="1"/>
</dbReference>
<protein>
    <recommendedName>
        <fullName evidence="4">Enoyl-CoA hydratase</fullName>
    </recommendedName>
</protein>
<dbReference type="AlphaFoldDB" id="A0A6A6F5A3"/>
<dbReference type="InterPro" id="IPR029045">
    <property type="entry name" value="ClpP/crotonase-like_dom_sf"/>
</dbReference>
<evidence type="ECO:0000313" key="3">
    <source>
        <dbReference type="Proteomes" id="UP000799539"/>
    </source>
</evidence>
<dbReference type="InterPro" id="IPR001753">
    <property type="entry name" value="Enoyl-CoA_hydra/iso"/>
</dbReference>
<gene>
    <name evidence="2" type="ORF">CERZMDRAFT_49438</name>
</gene>
<dbReference type="OrthoDB" id="410701at2759"/>
<dbReference type="Proteomes" id="UP000799539">
    <property type="component" value="Unassembled WGS sequence"/>
</dbReference>
<organism evidence="2 3">
    <name type="scientific">Cercospora zeae-maydis SCOH1-5</name>
    <dbReference type="NCBI Taxonomy" id="717836"/>
    <lineage>
        <taxon>Eukaryota</taxon>
        <taxon>Fungi</taxon>
        <taxon>Dikarya</taxon>
        <taxon>Ascomycota</taxon>
        <taxon>Pezizomycotina</taxon>
        <taxon>Dothideomycetes</taxon>
        <taxon>Dothideomycetidae</taxon>
        <taxon>Mycosphaerellales</taxon>
        <taxon>Mycosphaerellaceae</taxon>
        <taxon>Cercospora</taxon>
    </lineage>
</organism>
<dbReference type="Gene3D" id="3.90.226.10">
    <property type="entry name" value="2-enoyl-CoA Hydratase, Chain A, domain 1"/>
    <property type="match status" value="1"/>
</dbReference>
<reference evidence="2" key="1">
    <citation type="journal article" date="2020" name="Stud. Mycol.">
        <title>101 Dothideomycetes genomes: a test case for predicting lifestyles and emergence of pathogens.</title>
        <authorList>
            <person name="Haridas S."/>
            <person name="Albert R."/>
            <person name="Binder M."/>
            <person name="Bloem J."/>
            <person name="Labutti K."/>
            <person name="Salamov A."/>
            <person name="Andreopoulos B."/>
            <person name="Baker S."/>
            <person name="Barry K."/>
            <person name="Bills G."/>
            <person name="Bluhm B."/>
            <person name="Cannon C."/>
            <person name="Castanera R."/>
            <person name="Culley D."/>
            <person name="Daum C."/>
            <person name="Ezra D."/>
            <person name="Gonzalez J."/>
            <person name="Henrissat B."/>
            <person name="Kuo A."/>
            <person name="Liang C."/>
            <person name="Lipzen A."/>
            <person name="Lutzoni F."/>
            <person name="Magnuson J."/>
            <person name="Mondo S."/>
            <person name="Nolan M."/>
            <person name="Ohm R."/>
            <person name="Pangilinan J."/>
            <person name="Park H.-J."/>
            <person name="Ramirez L."/>
            <person name="Alfaro M."/>
            <person name="Sun H."/>
            <person name="Tritt A."/>
            <person name="Yoshinaga Y."/>
            <person name="Zwiers L.-H."/>
            <person name="Turgeon B."/>
            <person name="Goodwin S."/>
            <person name="Spatafora J."/>
            <person name="Crous P."/>
            <person name="Grigoriev I."/>
        </authorList>
    </citation>
    <scope>NUCLEOTIDE SEQUENCE</scope>
    <source>
        <strain evidence="2">SCOH1-5</strain>
    </source>
</reference>
<proteinExistence type="predicted"/>
<dbReference type="PANTHER" id="PTHR43459">
    <property type="entry name" value="ENOYL-COA HYDRATASE"/>
    <property type="match status" value="1"/>
</dbReference>
<accession>A0A6A6F5A3</accession>
<dbReference type="EMBL" id="ML992694">
    <property type="protein sequence ID" value="KAF2208410.1"/>
    <property type="molecule type" value="Genomic_DNA"/>
</dbReference>